<dbReference type="EMBL" id="AYZM01000079">
    <property type="protein sequence ID" value="KRN24974.1"/>
    <property type="molecule type" value="Genomic_DNA"/>
</dbReference>
<evidence type="ECO:0000313" key="2">
    <source>
        <dbReference type="EMBL" id="KRN24974.1"/>
    </source>
</evidence>
<dbReference type="OrthoDB" id="2281394at2"/>
<feature type="chain" id="PRO_5038587707" description="Lipoprotein" evidence="1">
    <location>
        <begin position="22"/>
        <end position="280"/>
    </location>
</feature>
<organism evidence="2 3">
    <name type="scientific">Secundilactobacillus similis DSM 23365 = JCM 2765</name>
    <dbReference type="NCBI Taxonomy" id="1423804"/>
    <lineage>
        <taxon>Bacteria</taxon>
        <taxon>Bacillati</taxon>
        <taxon>Bacillota</taxon>
        <taxon>Bacilli</taxon>
        <taxon>Lactobacillales</taxon>
        <taxon>Lactobacillaceae</taxon>
        <taxon>Secundilactobacillus</taxon>
    </lineage>
</organism>
<evidence type="ECO:0000313" key="3">
    <source>
        <dbReference type="Proteomes" id="UP000051442"/>
    </source>
</evidence>
<gene>
    <name evidence="2" type="ORF">FD14_GL000444</name>
</gene>
<name>A0A0R2FA75_9LACO</name>
<feature type="signal peptide" evidence="1">
    <location>
        <begin position="1"/>
        <end position="21"/>
    </location>
</feature>
<dbReference type="PROSITE" id="PS51257">
    <property type="entry name" value="PROKAR_LIPOPROTEIN"/>
    <property type="match status" value="1"/>
</dbReference>
<reference evidence="2 3" key="1">
    <citation type="journal article" date="2015" name="Genome Announc.">
        <title>Expanding the biotechnology potential of lactobacilli through comparative genomics of 213 strains and associated genera.</title>
        <authorList>
            <person name="Sun Z."/>
            <person name="Harris H.M."/>
            <person name="McCann A."/>
            <person name="Guo C."/>
            <person name="Argimon S."/>
            <person name="Zhang W."/>
            <person name="Yang X."/>
            <person name="Jeffery I.B."/>
            <person name="Cooney J.C."/>
            <person name="Kagawa T.F."/>
            <person name="Liu W."/>
            <person name="Song Y."/>
            <person name="Salvetti E."/>
            <person name="Wrobel A."/>
            <person name="Rasinkangas P."/>
            <person name="Parkhill J."/>
            <person name="Rea M.C."/>
            <person name="O'Sullivan O."/>
            <person name="Ritari J."/>
            <person name="Douillard F.P."/>
            <person name="Paul Ross R."/>
            <person name="Yang R."/>
            <person name="Briner A.E."/>
            <person name="Felis G.E."/>
            <person name="de Vos W.M."/>
            <person name="Barrangou R."/>
            <person name="Klaenhammer T.R."/>
            <person name="Caufield P.W."/>
            <person name="Cui Y."/>
            <person name="Zhang H."/>
            <person name="O'Toole P.W."/>
        </authorList>
    </citation>
    <scope>NUCLEOTIDE SEQUENCE [LARGE SCALE GENOMIC DNA]</scope>
    <source>
        <strain evidence="2 3">DSM 23365</strain>
    </source>
</reference>
<evidence type="ECO:0000256" key="1">
    <source>
        <dbReference type="SAM" id="SignalP"/>
    </source>
</evidence>
<dbReference type="AlphaFoldDB" id="A0A0R2FA75"/>
<keyword evidence="1" id="KW-0732">Signal</keyword>
<comment type="caution">
    <text evidence="2">The sequence shown here is derived from an EMBL/GenBank/DDBJ whole genome shotgun (WGS) entry which is preliminary data.</text>
</comment>
<dbReference type="Proteomes" id="UP000051442">
    <property type="component" value="Unassembled WGS sequence"/>
</dbReference>
<accession>A0A0R2FA75</accession>
<keyword evidence="3" id="KW-1185">Reference proteome</keyword>
<evidence type="ECO:0008006" key="4">
    <source>
        <dbReference type="Google" id="ProtNLM"/>
    </source>
</evidence>
<proteinExistence type="predicted"/>
<sequence length="280" mass="30823">MHTRPFLLGAFALGLVFSLSACRQANQTTPAPKVSLVASGQTQQPRVWYGVTGQAAQPKSTTKPAYLVVVQNRTATTYMLPTGKQALTMKHFDQLSTNRVIDLARAKDHQAYTQGVKSQQATLASRIKGTQSQIDALNATAKQRALLSYETNKLTDLKQYLKLNQVIRNNPQRYTTPTPYQLTASLTTDKKQTTGETFNLKTFPVDTVQYGDANVITTDPQSLGTTPFTKRLTPIKVANHYYAGYQTDDSASSVQLLTRVKDAHYRIAFDGAKVNGVSTN</sequence>
<dbReference type="RefSeq" id="WP_054732299.1">
    <property type="nucleotide sequence ID" value="NZ_AYZM01000079.1"/>
</dbReference>
<dbReference type="PATRIC" id="fig|1423804.4.peg.481"/>
<protein>
    <recommendedName>
        <fullName evidence="4">Lipoprotein</fullName>
    </recommendedName>
</protein>